<sequence length="573" mass="63191">MPSAPRVRGDRQPRAVSGLRFAFYGRISTSEYQDPVSSRAWQLEAAQRLVAGRGRIVVEFFDPGASRSLPWVKRPQAAALLTAAAARDREFDAVVVGEFERAFAGGEARRVIETLRGFGVQLWLPEVEGPINLDEPDHRALLMLLGHQSQREVLRTRLRVRSAMAVQVREQGRHQGGRPPYGYQLVDAGPHPNQMQASWGRRRHRLEVDPVAAPHVRWIFARRLAGMSAAGIARELNERRIPSPGVYDRVRNPHRAQAVWTLRTVAAILANPRYTGRQVWNRQFTDHREAVPGDKRSSLGPVRIWNPRSDWVISEDRTHPALVSDDDFTAAQGITAQAVPENGSQRRYALTDLLICASCRRRLAGHWVNGRPGYRCRHGHTSAQPVSEDAPRWVYWSETRLVEQLIAGNAALADYSSASDVAAHLRRCDAVIVCGAGTVVIETADNQPITPRAVQAEHDAAETAEAAAEDVLTMKDRPQSGAEQDEHPDLRSSRAGRRSHRRQAARNPIRSHQDGDDCTCGGRSPEGKPDRSVSSCRLTERLCASGCGLDKPDPPSGATASPSVDALSTTGGR</sequence>
<feature type="region of interest" description="Disordered" evidence="1">
    <location>
        <begin position="477"/>
        <end position="573"/>
    </location>
</feature>
<dbReference type="PANTHER" id="PTHR30461">
    <property type="entry name" value="DNA-INVERTASE FROM LAMBDOID PROPHAGE"/>
    <property type="match status" value="1"/>
</dbReference>
<dbReference type="Gene3D" id="3.90.1750.20">
    <property type="entry name" value="Putative Large Serine Recombinase, Chain B, Domain 2"/>
    <property type="match status" value="1"/>
</dbReference>
<dbReference type="InterPro" id="IPR036162">
    <property type="entry name" value="Resolvase-like_N_sf"/>
</dbReference>
<evidence type="ECO:0000259" key="2">
    <source>
        <dbReference type="PROSITE" id="PS51737"/>
    </source>
</evidence>
<dbReference type="InterPro" id="IPR011109">
    <property type="entry name" value="DNA_bind_recombinase_dom"/>
</dbReference>
<feature type="domain" description="Recombinase" evidence="2">
    <location>
        <begin position="180"/>
        <end position="341"/>
    </location>
</feature>
<protein>
    <submittedName>
        <fullName evidence="3">Recombinase family protein</fullName>
    </submittedName>
</protein>
<evidence type="ECO:0000313" key="3">
    <source>
        <dbReference type="EMBL" id="MBG0568013.1"/>
    </source>
</evidence>
<dbReference type="InterPro" id="IPR006119">
    <property type="entry name" value="Resolv_N"/>
</dbReference>
<feature type="compositionally biased region" description="Basic residues" evidence="1">
    <location>
        <begin position="494"/>
        <end position="504"/>
    </location>
</feature>
<dbReference type="SMART" id="SM00857">
    <property type="entry name" value="Resolvase"/>
    <property type="match status" value="1"/>
</dbReference>
<evidence type="ECO:0000313" key="4">
    <source>
        <dbReference type="Proteomes" id="UP000598146"/>
    </source>
</evidence>
<reference evidence="3" key="1">
    <citation type="submission" date="2020-11" db="EMBL/GenBank/DDBJ databases">
        <title>Isolation and identification of active actinomycetes.</title>
        <authorList>
            <person name="Sun X."/>
        </authorList>
    </citation>
    <scope>NUCLEOTIDE SEQUENCE</scope>
    <source>
        <strain evidence="3">NEAU-A11</strain>
    </source>
</reference>
<feature type="compositionally biased region" description="Basic and acidic residues" evidence="1">
    <location>
        <begin position="477"/>
        <end position="492"/>
    </location>
</feature>
<dbReference type="Pfam" id="PF07508">
    <property type="entry name" value="Recombinase"/>
    <property type="match status" value="1"/>
</dbReference>
<dbReference type="SUPFAM" id="SSF53041">
    <property type="entry name" value="Resolvase-like"/>
    <property type="match status" value="1"/>
</dbReference>
<keyword evidence="4" id="KW-1185">Reference proteome</keyword>
<feature type="compositionally biased region" description="Polar residues" evidence="1">
    <location>
        <begin position="558"/>
        <end position="573"/>
    </location>
</feature>
<dbReference type="InterPro" id="IPR038109">
    <property type="entry name" value="DNA_bind_recomb_sf"/>
</dbReference>
<dbReference type="EMBL" id="JADQTO010000033">
    <property type="protein sequence ID" value="MBG0568013.1"/>
    <property type="molecule type" value="Genomic_DNA"/>
</dbReference>
<dbReference type="GO" id="GO:0000150">
    <property type="term" value="F:DNA strand exchange activity"/>
    <property type="evidence" value="ECO:0007669"/>
    <property type="project" value="InterPro"/>
</dbReference>
<dbReference type="InterPro" id="IPR050639">
    <property type="entry name" value="SSR_resolvase"/>
</dbReference>
<gene>
    <name evidence="3" type="ORF">I4J89_41925</name>
</gene>
<dbReference type="AlphaFoldDB" id="A0A931CIM1"/>
<dbReference type="Proteomes" id="UP000598146">
    <property type="component" value="Unassembled WGS sequence"/>
</dbReference>
<accession>A0A931CIM1</accession>
<dbReference type="Gene3D" id="3.40.50.1390">
    <property type="entry name" value="Resolvase, N-terminal catalytic domain"/>
    <property type="match status" value="1"/>
</dbReference>
<comment type="caution">
    <text evidence="3">The sequence shown here is derived from an EMBL/GenBank/DDBJ whole genome shotgun (WGS) entry which is preliminary data.</text>
</comment>
<organism evidence="3 4">
    <name type="scientific">Actinoplanes aureus</name>
    <dbReference type="NCBI Taxonomy" id="2792083"/>
    <lineage>
        <taxon>Bacteria</taxon>
        <taxon>Bacillati</taxon>
        <taxon>Actinomycetota</taxon>
        <taxon>Actinomycetes</taxon>
        <taxon>Micromonosporales</taxon>
        <taxon>Micromonosporaceae</taxon>
        <taxon>Actinoplanes</taxon>
    </lineage>
</organism>
<dbReference type="Pfam" id="PF00239">
    <property type="entry name" value="Resolvase"/>
    <property type="match status" value="1"/>
</dbReference>
<dbReference type="PANTHER" id="PTHR30461:SF23">
    <property type="entry name" value="DNA RECOMBINASE-RELATED"/>
    <property type="match status" value="1"/>
</dbReference>
<proteinExistence type="predicted"/>
<evidence type="ECO:0000256" key="1">
    <source>
        <dbReference type="SAM" id="MobiDB-lite"/>
    </source>
</evidence>
<dbReference type="PROSITE" id="PS51737">
    <property type="entry name" value="RECOMBINASE_DNA_BIND"/>
    <property type="match status" value="1"/>
</dbReference>
<dbReference type="GO" id="GO:0003677">
    <property type="term" value="F:DNA binding"/>
    <property type="evidence" value="ECO:0007669"/>
    <property type="project" value="InterPro"/>
</dbReference>
<name>A0A931CIM1_9ACTN</name>